<accession>A0A964T4Z6</accession>
<dbReference type="PANTHER" id="PTHR11908:SF132">
    <property type="entry name" value="ALDEHYDE OXIDASE 1-RELATED"/>
    <property type="match status" value="1"/>
</dbReference>
<keyword evidence="1" id="KW-0500">Molybdenum</keyword>
<dbReference type="InterPro" id="IPR036856">
    <property type="entry name" value="Ald_Oxase/Xan_DH_a/b_sf"/>
</dbReference>
<dbReference type="EMBL" id="SPKJ01000038">
    <property type="protein sequence ID" value="MYZ48459.1"/>
    <property type="molecule type" value="Genomic_DNA"/>
</dbReference>
<dbReference type="Pfam" id="PF01315">
    <property type="entry name" value="Ald_Xan_dh_C"/>
    <property type="match status" value="1"/>
</dbReference>
<comment type="caution">
    <text evidence="4">The sequence shown here is derived from an EMBL/GenBank/DDBJ whole genome shotgun (WGS) entry which is preliminary data.</text>
</comment>
<gene>
    <name evidence="4" type="ORF">E4O86_12140</name>
</gene>
<reference evidence="4" key="1">
    <citation type="submission" date="2019-03" db="EMBL/GenBank/DDBJ databases">
        <title>Afifella sp. nov., isolated from activated sludge.</title>
        <authorList>
            <person name="Li Q."/>
            <person name="Liu Y."/>
        </authorList>
    </citation>
    <scope>NUCLEOTIDE SEQUENCE</scope>
    <source>
        <strain evidence="4">L72</strain>
    </source>
</reference>
<dbReference type="SUPFAM" id="SSF54665">
    <property type="entry name" value="CO dehydrogenase molybdoprotein N-domain-like"/>
    <property type="match status" value="1"/>
</dbReference>
<dbReference type="Proteomes" id="UP000773614">
    <property type="component" value="Unassembled WGS sequence"/>
</dbReference>
<dbReference type="PANTHER" id="PTHR11908">
    <property type="entry name" value="XANTHINE DEHYDROGENASE"/>
    <property type="match status" value="1"/>
</dbReference>
<dbReference type="InterPro" id="IPR037165">
    <property type="entry name" value="AldOxase/xan_DH_Mopterin-bd_sf"/>
</dbReference>
<dbReference type="RefSeq" id="WP_161140809.1">
    <property type="nucleotide sequence ID" value="NZ_SPKJ01000038.1"/>
</dbReference>
<dbReference type="Gene3D" id="3.30.365.10">
    <property type="entry name" value="Aldehyde oxidase/xanthine dehydrogenase, molybdopterin binding domain"/>
    <property type="match status" value="4"/>
</dbReference>
<keyword evidence="2" id="KW-0560">Oxidoreductase</keyword>
<proteinExistence type="predicted"/>
<sequence length="788" mass="83928">MTHVGSPLPRLEDARLLAGRGRFTDDVHPDGLLEAHVLRSPHGHARIARIDAAAARALPGVVAVFTFDDLVGVERQMPMILPDRRILHPKTQLLLAAEVVRYVGEPVAFVVAETRYLAEDAAELIEVAYEPLPAASALADAASPGGRPVHADVPDNVAGADEIGFGDAAAALAASPRRLRRRFDLARGHAQPLEPRATVARFDADTDLLTVWDTTQGPIPARAALAAMLGLGIDQVRVIAGDIGGGFGPKMVLYPEEVLVAHAAMRLGRPVKWVEDRMESFVATASEREQIHEVEVGFDEEGRLLGLVDHFWYETGAYIPYGLNTPFVTTMHLLGLYRVPALAVSFQAVFTNRMFVCPYRGAGRPYSAFVIERIMDLIARELGLEPAEVRRRNLIPPEAMPYRYPLTYWDGGPVEFDSGDYPGMLEEALARVGYREIRAAQAAARGEGRYVGVAAAAYCEITGIGPYEGTRVRVQPGGRITVATGVGSQGQGHHTTLAQIVADELGVAPERIEVTVGDTAQFDWGIGSFASRGAVTAGNAARIAARKVARQAREWASEMLEVDAGDLELAEGSVRLKGVPEVGVPLEEIARRADPARGRIGRDPETFRPGLEADGFFNPAQGTMGAGFHACAVEVDPSTGTVAILKYVVVHDCGTVINPLIVEGQVVGGAALGIGGAFYERVAYDEEAQLLTSTYMDYLIPTASEVPAIDVVHFESRSPHNPLGVKGVGEAGTLPVAPALVGAIEDALAPFGATFMTMPLAGPDAVRAAIRAACAARGEEGCRASGPV</sequence>
<evidence type="ECO:0000313" key="4">
    <source>
        <dbReference type="EMBL" id="MYZ48459.1"/>
    </source>
</evidence>
<dbReference type="Gene3D" id="3.90.1170.50">
    <property type="entry name" value="Aldehyde oxidase/xanthine dehydrogenase, a/b hammerhead"/>
    <property type="match status" value="1"/>
</dbReference>
<evidence type="ECO:0000256" key="1">
    <source>
        <dbReference type="ARBA" id="ARBA00022505"/>
    </source>
</evidence>
<feature type="domain" description="Aldehyde oxidase/xanthine dehydrogenase a/b hammerhead" evidence="3">
    <location>
        <begin position="18"/>
        <end position="133"/>
    </location>
</feature>
<evidence type="ECO:0000313" key="5">
    <source>
        <dbReference type="Proteomes" id="UP000773614"/>
    </source>
</evidence>
<dbReference type="SUPFAM" id="SSF56003">
    <property type="entry name" value="Molybdenum cofactor-binding domain"/>
    <property type="match status" value="1"/>
</dbReference>
<dbReference type="InterPro" id="IPR016208">
    <property type="entry name" value="Ald_Oxase/xanthine_DH-like"/>
</dbReference>
<evidence type="ECO:0000259" key="3">
    <source>
        <dbReference type="SMART" id="SM01008"/>
    </source>
</evidence>
<dbReference type="GO" id="GO:0016491">
    <property type="term" value="F:oxidoreductase activity"/>
    <property type="evidence" value="ECO:0007669"/>
    <property type="project" value="UniProtKB-KW"/>
</dbReference>
<dbReference type="InterPro" id="IPR008274">
    <property type="entry name" value="AldOxase/xan_DH_MoCoBD1"/>
</dbReference>
<name>A0A964T4Z6_9HYPH</name>
<dbReference type="InterPro" id="IPR000674">
    <property type="entry name" value="Ald_Oxase/Xan_DH_a/b"/>
</dbReference>
<dbReference type="Pfam" id="PF02738">
    <property type="entry name" value="MoCoBD_1"/>
    <property type="match status" value="1"/>
</dbReference>
<dbReference type="InterPro" id="IPR046867">
    <property type="entry name" value="AldOxase/xan_DH_MoCoBD2"/>
</dbReference>
<dbReference type="Pfam" id="PF20256">
    <property type="entry name" value="MoCoBD_2"/>
    <property type="match status" value="1"/>
</dbReference>
<dbReference type="OrthoDB" id="9758509at2"/>
<protein>
    <submittedName>
        <fullName evidence="4">Xanthine dehydrogenase family protein molybdopterin-binding subunit</fullName>
    </submittedName>
</protein>
<keyword evidence="5" id="KW-1185">Reference proteome</keyword>
<dbReference type="GO" id="GO:0005506">
    <property type="term" value="F:iron ion binding"/>
    <property type="evidence" value="ECO:0007669"/>
    <property type="project" value="InterPro"/>
</dbReference>
<evidence type="ECO:0000256" key="2">
    <source>
        <dbReference type="ARBA" id="ARBA00023002"/>
    </source>
</evidence>
<organism evidence="4 5">
    <name type="scientific">Propylenella binzhouense</name>
    <dbReference type="NCBI Taxonomy" id="2555902"/>
    <lineage>
        <taxon>Bacteria</taxon>
        <taxon>Pseudomonadati</taxon>
        <taxon>Pseudomonadota</taxon>
        <taxon>Alphaproteobacteria</taxon>
        <taxon>Hyphomicrobiales</taxon>
        <taxon>Propylenellaceae</taxon>
        <taxon>Propylenella</taxon>
    </lineage>
</organism>
<dbReference type="SMART" id="SM01008">
    <property type="entry name" value="Ald_Xan_dh_C"/>
    <property type="match status" value="1"/>
</dbReference>
<dbReference type="AlphaFoldDB" id="A0A964T4Z6"/>